<evidence type="ECO:0000313" key="9">
    <source>
        <dbReference type="Proteomes" id="UP000639772"/>
    </source>
</evidence>
<comment type="caution">
    <text evidence="7">The sequence shown here is derived from an EMBL/GenBank/DDBJ whole genome shotgun (WGS) entry which is preliminary data.</text>
</comment>
<evidence type="ECO:0000256" key="4">
    <source>
        <dbReference type="RuleBase" id="RU003616"/>
    </source>
</evidence>
<evidence type="ECO:0000256" key="2">
    <source>
        <dbReference type="ARBA" id="ARBA00023016"/>
    </source>
</evidence>
<accession>A0A835QSL6</accession>
<evidence type="ECO:0000313" key="8">
    <source>
        <dbReference type="Proteomes" id="UP000636800"/>
    </source>
</evidence>
<dbReference type="Proteomes" id="UP000636800">
    <property type="component" value="Chromosome 6"/>
</dbReference>
<keyword evidence="2" id="KW-0346">Stress response</keyword>
<evidence type="ECO:0000313" key="6">
    <source>
        <dbReference type="EMBL" id="KAG0476268.1"/>
    </source>
</evidence>
<dbReference type="InterPro" id="IPR044656">
    <property type="entry name" value="HSP14.7/HSP23.5/HSP23.6-like"/>
</dbReference>
<name>A0A835QSL6_VANPL</name>
<evidence type="ECO:0000256" key="1">
    <source>
        <dbReference type="ARBA" id="ARBA00022946"/>
    </source>
</evidence>
<dbReference type="EMBL" id="JADCNM010000006">
    <property type="protein sequence ID" value="KAG0477964.1"/>
    <property type="molecule type" value="Genomic_DNA"/>
</dbReference>
<dbReference type="InterPro" id="IPR002068">
    <property type="entry name" value="A-crystallin/Hsp20_dom"/>
</dbReference>
<dbReference type="PROSITE" id="PS01031">
    <property type="entry name" value="SHSP"/>
    <property type="match status" value="1"/>
</dbReference>
<dbReference type="AlphaFoldDB" id="A0A835QSL6"/>
<evidence type="ECO:0000256" key="3">
    <source>
        <dbReference type="PROSITE-ProRule" id="PRU00285"/>
    </source>
</evidence>
<dbReference type="PANTHER" id="PTHR46991">
    <property type="entry name" value="23.5 KDA HEAT SHOCK PROTEIN, MITOCHONDRIAL"/>
    <property type="match status" value="1"/>
</dbReference>
<evidence type="ECO:0000313" key="7">
    <source>
        <dbReference type="EMBL" id="KAG0477964.1"/>
    </source>
</evidence>
<feature type="domain" description="SHSP" evidence="5">
    <location>
        <begin position="102"/>
        <end position="206"/>
    </location>
</feature>
<organism evidence="7 9">
    <name type="scientific">Vanilla planifolia</name>
    <name type="common">Vanilla</name>
    <dbReference type="NCBI Taxonomy" id="51239"/>
    <lineage>
        <taxon>Eukaryota</taxon>
        <taxon>Viridiplantae</taxon>
        <taxon>Streptophyta</taxon>
        <taxon>Embryophyta</taxon>
        <taxon>Tracheophyta</taxon>
        <taxon>Spermatophyta</taxon>
        <taxon>Magnoliopsida</taxon>
        <taxon>Liliopsida</taxon>
        <taxon>Asparagales</taxon>
        <taxon>Orchidaceae</taxon>
        <taxon>Vanilloideae</taxon>
        <taxon>Vanilleae</taxon>
        <taxon>Vanilla</taxon>
    </lineage>
</organism>
<evidence type="ECO:0000259" key="5">
    <source>
        <dbReference type="PROSITE" id="PS01031"/>
    </source>
</evidence>
<keyword evidence="1" id="KW-0809">Transit peptide</keyword>
<keyword evidence="8" id="KW-1185">Reference proteome</keyword>
<dbReference type="InterPro" id="IPR008978">
    <property type="entry name" value="HSP20-like_chaperone"/>
</dbReference>
<sequence>MAALMYARRVEALSKSLGKLVASPARPLAALATYISRSLSTNAAMCATDDELDFHDDPLSEYRRVPRRRADGFPSFFAVPRTVSHLLNVMDAMADGRLPASRFAGWSKRGWDAREDKDALHLRFDMPGLGKEHVKLSAEQGTLFVKGEGDSDPGEGERRWYSTRIDLSSELFRLDQIRAIMKNGILKVVIPKVAKDENKVFNVEIE</sequence>
<dbReference type="EMBL" id="JADCNL010000006">
    <property type="protein sequence ID" value="KAG0476268.1"/>
    <property type="molecule type" value="Genomic_DNA"/>
</dbReference>
<dbReference type="Pfam" id="PF00011">
    <property type="entry name" value="HSP20"/>
    <property type="match status" value="1"/>
</dbReference>
<dbReference type="CDD" id="cd06464">
    <property type="entry name" value="ACD_sHsps-like"/>
    <property type="match status" value="1"/>
</dbReference>
<reference evidence="8 9" key="1">
    <citation type="journal article" date="2020" name="Nat. Food">
        <title>A phased Vanilla planifolia genome enables genetic improvement of flavour and production.</title>
        <authorList>
            <person name="Hasing T."/>
            <person name="Tang H."/>
            <person name="Brym M."/>
            <person name="Khazi F."/>
            <person name="Huang T."/>
            <person name="Chambers A.H."/>
        </authorList>
    </citation>
    <scope>NUCLEOTIDE SEQUENCE [LARGE SCALE GENOMIC DNA]</scope>
    <source>
        <tissue evidence="7">Leaf</tissue>
    </source>
</reference>
<dbReference type="OrthoDB" id="1431247at2759"/>
<dbReference type="PANTHER" id="PTHR46991:SF11">
    <property type="entry name" value="SMALL HEAT SHOCK PROTEIN HSPF"/>
    <property type="match status" value="1"/>
</dbReference>
<gene>
    <name evidence="7" type="ORF">HPP92_012683</name>
    <name evidence="6" type="ORF">HPP92_013109</name>
</gene>
<dbReference type="Gene3D" id="2.60.40.790">
    <property type="match status" value="1"/>
</dbReference>
<proteinExistence type="inferred from homology"/>
<dbReference type="SUPFAM" id="SSF49764">
    <property type="entry name" value="HSP20-like chaperones"/>
    <property type="match status" value="1"/>
</dbReference>
<comment type="similarity">
    <text evidence="3 4">Belongs to the small heat shock protein (HSP20) family.</text>
</comment>
<protein>
    <recommendedName>
        <fullName evidence="5">SHSP domain-containing protein</fullName>
    </recommendedName>
</protein>
<dbReference type="Proteomes" id="UP000639772">
    <property type="component" value="Chromosome 6"/>
</dbReference>